<evidence type="ECO:0000256" key="2">
    <source>
        <dbReference type="ARBA" id="ARBA00005019"/>
    </source>
</evidence>
<keyword evidence="5 10" id="KW-0548">Nucleotidyltransferase</keyword>
<protein>
    <recommendedName>
        <fullName evidence="10">Probable nicotinate-nucleotide adenylyltransferase</fullName>
        <ecNumber evidence="10">2.7.7.18</ecNumber>
    </recommendedName>
    <alternativeName>
        <fullName evidence="10">Deamido-NAD(+) diphosphorylase</fullName>
    </alternativeName>
    <alternativeName>
        <fullName evidence="10">Deamido-NAD(+) pyrophosphorylase</fullName>
    </alternativeName>
    <alternativeName>
        <fullName evidence="10">Nicotinate mononucleotide adenylyltransferase</fullName>
        <shortName evidence="10">NaMN adenylyltransferase</shortName>
    </alternativeName>
</protein>
<comment type="caution">
    <text evidence="12">The sequence shown here is derived from an EMBL/GenBank/DDBJ whole genome shotgun (WGS) entry which is preliminary data.</text>
</comment>
<dbReference type="UniPathway" id="UPA00253">
    <property type="reaction ID" value="UER00332"/>
</dbReference>
<comment type="function">
    <text evidence="1 10">Catalyzes the reversible adenylation of nicotinate mononucleotide (NaMN) to nicotinic acid adenine dinucleotide (NaAD).</text>
</comment>
<dbReference type="GO" id="GO:0005524">
    <property type="term" value="F:ATP binding"/>
    <property type="evidence" value="ECO:0007669"/>
    <property type="project" value="UniProtKB-KW"/>
</dbReference>
<dbReference type="PANTHER" id="PTHR39321:SF3">
    <property type="entry name" value="PHOSPHOPANTETHEINE ADENYLYLTRANSFERASE"/>
    <property type="match status" value="1"/>
</dbReference>
<dbReference type="NCBIfam" id="TIGR00482">
    <property type="entry name" value="nicotinate (nicotinamide) nucleotide adenylyltransferase"/>
    <property type="match status" value="1"/>
</dbReference>
<evidence type="ECO:0000256" key="9">
    <source>
        <dbReference type="ARBA" id="ARBA00048721"/>
    </source>
</evidence>
<dbReference type="Proteomes" id="UP000269352">
    <property type="component" value="Unassembled WGS sequence"/>
</dbReference>
<dbReference type="SUPFAM" id="SSF52374">
    <property type="entry name" value="Nucleotidylyl transferase"/>
    <property type="match status" value="1"/>
</dbReference>
<dbReference type="GO" id="GO:0004515">
    <property type="term" value="F:nicotinate-nucleotide adenylyltransferase activity"/>
    <property type="evidence" value="ECO:0007669"/>
    <property type="project" value="UniProtKB-UniRule"/>
</dbReference>
<keyword evidence="6 10" id="KW-0547">Nucleotide-binding</keyword>
<evidence type="ECO:0000256" key="5">
    <source>
        <dbReference type="ARBA" id="ARBA00022695"/>
    </source>
</evidence>
<dbReference type="PANTHER" id="PTHR39321">
    <property type="entry name" value="NICOTINATE-NUCLEOTIDE ADENYLYLTRANSFERASE-RELATED"/>
    <property type="match status" value="1"/>
</dbReference>
<dbReference type="InterPro" id="IPR005248">
    <property type="entry name" value="NadD/NMNAT"/>
</dbReference>
<organism evidence="12 13">
    <name type="scientific">Termititenax aidoneus</name>
    <dbReference type="NCBI Taxonomy" id="2218524"/>
    <lineage>
        <taxon>Bacteria</taxon>
        <taxon>Bacillati</taxon>
        <taxon>Candidatus Margulisiibacteriota</taxon>
        <taxon>Candidatus Termititenacia</taxon>
        <taxon>Candidatus Termititenacales</taxon>
        <taxon>Candidatus Termititenacaceae</taxon>
        <taxon>Candidatus Termititenax</taxon>
    </lineage>
</organism>
<dbReference type="CDD" id="cd02165">
    <property type="entry name" value="NMNAT"/>
    <property type="match status" value="1"/>
</dbReference>
<evidence type="ECO:0000256" key="3">
    <source>
        <dbReference type="ARBA" id="ARBA00022642"/>
    </source>
</evidence>
<comment type="catalytic activity">
    <reaction evidence="9 10">
        <text>nicotinate beta-D-ribonucleotide + ATP + H(+) = deamido-NAD(+) + diphosphate</text>
        <dbReference type="Rhea" id="RHEA:22860"/>
        <dbReference type="ChEBI" id="CHEBI:15378"/>
        <dbReference type="ChEBI" id="CHEBI:30616"/>
        <dbReference type="ChEBI" id="CHEBI:33019"/>
        <dbReference type="ChEBI" id="CHEBI:57502"/>
        <dbReference type="ChEBI" id="CHEBI:58437"/>
        <dbReference type="EC" id="2.7.7.18"/>
    </reaction>
</comment>
<keyword evidence="13" id="KW-1185">Reference proteome</keyword>
<keyword evidence="4 10" id="KW-0808">Transferase</keyword>
<sequence length="179" mass="20628">MTKKLGIFGGAFDPVHEGHIHAACLARRELALDKIYFVPFNQAVHKAQPRYSAAERVELLRRALQPYAYLDICLAEIERGGASYAVDTVEYLKKQPDFTDTDLYYIIGIDAFEKIFSWKESAKLLALTRFIVVFRPGCVFARTERMFAEQEKFLDQIYLIEDAGRDISSTRIRERTFGF</sequence>
<reference evidence="12 13" key="1">
    <citation type="journal article" date="2019" name="ISME J.">
        <title>Genome analyses of uncultured TG2/ZB3 bacteria in 'Margulisbacteria' specifically attached to ectosymbiotic spirochetes of protists in the termite gut.</title>
        <authorList>
            <person name="Utami Y.D."/>
            <person name="Kuwahara H."/>
            <person name="Igai K."/>
            <person name="Murakami T."/>
            <person name="Sugaya K."/>
            <person name="Morikawa T."/>
            <person name="Nagura Y."/>
            <person name="Yuki M."/>
            <person name="Deevong P."/>
            <person name="Inoue T."/>
            <person name="Kihara K."/>
            <person name="Lo N."/>
            <person name="Yamada A."/>
            <person name="Ohkuma M."/>
            <person name="Hongoh Y."/>
        </authorList>
    </citation>
    <scope>NUCLEOTIDE SEQUENCE [LARGE SCALE GENOMIC DNA]</scope>
    <source>
        <strain evidence="12">NkOx7-01</strain>
    </source>
</reference>
<keyword evidence="8 10" id="KW-0520">NAD</keyword>
<dbReference type="EMBL" id="BGZN01000009">
    <property type="protein sequence ID" value="GBR73306.1"/>
    <property type="molecule type" value="Genomic_DNA"/>
</dbReference>
<dbReference type="InterPro" id="IPR014729">
    <property type="entry name" value="Rossmann-like_a/b/a_fold"/>
</dbReference>
<name>A0A388T9K6_TERA1</name>
<dbReference type="HAMAP" id="MF_00244">
    <property type="entry name" value="NaMN_adenylyltr"/>
    <property type="match status" value="1"/>
</dbReference>
<dbReference type="Gene3D" id="3.40.50.620">
    <property type="entry name" value="HUPs"/>
    <property type="match status" value="1"/>
</dbReference>
<gene>
    <name evidence="10 12" type="primary">nadD</name>
    <name evidence="12" type="ORF">NO1_0708</name>
</gene>
<dbReference type="GO" id="GO:0009435">
    <property type="term" value="P:NAD+ biosynthetic process"/>
    <property type="evidence" value="ECO:0007669"/>
    <property type="project" value="UniProtKB-UniRule"/>
</dbReference>
<comment type="similarity">
    <text evidence="10">Belongs to the NadD family.</text>
</comment>
<keyword evidence="7 10" id="KW-0067">ATP-binding</keyword>
<evidence type="ECO:0000313" key="13">
    <source>
        <dbReference type="Proteomes" id="UP000269352"/>
    </source>
</evidence>
<dbReference type="AlphaFoldDB" id="A0A388T9K6"/>
<evidence type="ECO:0000256" key="6">
    <source>
        <dbReference type="ARBA" id="ARBA00022741"/>
    </source>
</evidence>
<accession>A0A388T9K6</accession>
<comment type="pathway">
    <text evidence="2 10">Cofactor biosynthesis; NAD(+) biosynthesis; deamido-NAD(+) from nicotinate D-ribonucleotide: step 1/1.</text>
</comment>
<dbReference type="EC" id="2.7.7.18" evidence="10"/>
<feature type="domain" description="Cytidyltransferase-like" evidence="11">
    <location>
        <begin position="7"/>
        <end position="175"/>
    </location>
</feature>
<evidence type="ECO:0000259" key="11">
    <source>
        <dbReference type="Pfam" id="PF01467"/>
    </source>
</evidence>
<evidence type="ECO:0000256" key="4">
    <source>
        <dbReference type="ARBA" id="ARBA00022679"/>
    </source>
</evidence>
<dbReference type="InterPro" id="IPR004821">
    <property type="entry name" value="Cyt_trans-like"/>
</dbReference>
<evidence type="ECO:0000313" key="12">
    <source>
        <dbReference type="EMBL" id="GBR73306.1"/>
    </source>
</evidence>
<evidence type="ECO:0000256" key="1">
    <source>
        <dbReference type="ARBA" id="ARBA00002324"/>
    </source>
</evidence>
<dbReference type="NCBIfam" id="TIGR00125">
    <property type="entry name" value="cyt_tran_rel"/>
    <property type="match status" value="1"/>
</dbReference>
<evidence type="ECO:0000256" key="7">
    <source>
        <dbReference type="ARBA" id="ARBA00022840"/>
    </source>
</evidence>
<proteinExistence type="inferred from homology"/>
<keyword evidence="3 10" id="KW-0662">Pyridine nucleotide biosynthesis</keyword>
<dbReference type="Pfam" id="PF01467">
    <property type="entry name" value="CTP_transf_like"/>
    <property type="match status" value="1"/>
</dbReference>
<evidence type="ECO:0000256" key="8">
    <source>
        <dbReference type="ARBA" id="ARBA00023027"/>
    </source>
</evidence>
<evidence type="ECO:0000256" key="10">
    <source>
        <dbReference type="HAMAP-Rule" id="MF_00244"/>
    </source>
</evidence>